<evidence type="ECO:0000256" key="2">
    <source>
        <dbReference type="ARBA" id="ARBA00022487"/>
    </source>
</evidence>
<dbReference type="GO" id="GO:0019695">
    <property type="term" value="P:choline metabolic process"/>
    <property type="evidence" value="ECO:0000318"/>
    <property type="project" value="GO_Central"/>
</dbReference>
<dbReference type="OrthoDB" id="408631at2759"/>
<dbReference type="EMBL" id="ABJB010210856">
    <property type="status" value="NOT_ANNOTATED_CDS"/>
    <property type="molecule type" value="Genomic_DNA"/>
</dbReference>
<dbReference type="PANTHER" id="PTHR43918:SF4">
    <property type="entry name" value="CARBOXYLIC ESTER HYDROLASE"/>
    <property type="match status" value="1"/>
</dbReference>
<name>B7PAH0_IXOSC</name>
<dbReference type="GO" id="GO:0005886">
    <property type="term" value="C:plasma membrane"/>
    <property type="evidence" value="ECO:0000318"/>
    <property type="project" value="GO_Central"/>
</dbReference>
<dbReference type="GO" id="GO:0003990">
    <property type="term" value="F:acetylcholinesterase activity"/>
    <property type="evidence" value="ECO:0000318"/>
    <property type="project" value="GO_Central"/>
</dbReference>
<feature type="non-terminal residue" evidence="6">
    <location>
        <position position="325"/>
    </location>
</feature>
<dbReference type="EC" id="3.1.1.7" evidence="6"/>
<dbReference type="HOGENOM" id="CLU_006586_13_0_1"/>
<evidence type="ECO:0000259" key="5">
    <source>
        <dbReference type="Pfam" id="PF00135"/>
    </source>
</evidence>
<dbReference type="Gene3D" id="3.40.50.1820">
    <property type="entry name" value="alpha/beta hydrolase"/>
    <property type="match status" value="1"/>
</dbReference>
<evidence type="ECO:0000313" key="6">
    <source>
        <dbReference type="EMBL" id="EEC03592.1"/>
    </source>
</evidence>
<evidence type="ECO:0000256" key="4">
    <source>
        <dbReference type="ARBA" id="ARBA00023180"/>
    </source>
</evidence>
<dbReference type="PANTHER" id="PTHR43918">
    <property type="entry name" value="ACETYLCHOLINESTERASE"/>
    <property type="match status" value="1"/>
</dbReference>
<dbReference type="GO" id="GO:0006581">
    <property type="term" value="P:acetylcholine catabolic process"/>
    <property type="evidence" value="ECO:0000318"/>
    <property type="project" value="GO_Central"/>
</dbReference>
<reference evidence="7" key="2">
    <citation type="submission" date="2020-05" db="UniProtKB">
        <authorList>
            <consortium name="EnsemblMetazoa"/>
        </authorList>
    </citation>
    <scope>IDENTIFICATION</scope>
    <source>
        <strain evidence="7">wikel</strain>
    </source>
</reference>
<dbReference type="InterPro" id="IPR050654">
    <property type="entry name" value="AChE-related_enzymes"/>
</dbReference>
<protein>
    <submittedName>
        <fullName evidence="6 7">Acetylcholinesterase, putative</fullName>
        <ecNumber evidence="6">3.1.1.7</ecNumber>
    </submittedName>
</protein>
<dbReference type="EnsemblMetazoa" id="ISCW001875-RA">
    <property type="protein sequence ID" value="ISCW001875-PA"/>
    <property type="gene ID" value="ISCW001875"/>
</dbReference>
<proteinExistence type="inferred from homology"/>
<dbReference type="PaxDb" id="6945-B7PAH0"/>
<sequence>RYMASMGDVVIVKMNYRLGAFGFLHAHNDDVPGNMGIHDMHLALLWVRRNIKSFGGDPSRITAFGSSAGAMSIGLMLTSPIASHLIQVAILQSGSPCVPMIARVNSSLQAADELAFRTGCATGNMSVHTHGRQVVGCLRRVNVRRILEFFFSQNGSFLCVFHAFLSALESNLKSRYRYEAFWFYRSYLQTSAFESLTPHFYKRESHRKVSKSELFSTCNRTFLHSFSKSALRKIYWNYLGLLGHTNYVTLRSAIANCIADYFMVCPTHVFAEGLSQKEVPVFFYQFDYRTKNSVDPPWMGVIHTAELYYLFGEPFATSWYTDKER</sequence>
<dbReference type="STRING" id="6945.B7PAH0"/>
<comment type="similarity">
    <text evidence="1">Belongs to the type-B carboxylesterase/lipase family.</text>
</comment>
<keyword evidence="4" id="KW-0325">Glycoprotein</keyword>
<keyword evidence="8" id="KW-1185">Reference proteome</keyword>
<accession>B7PAH0</accession>
<evidence type="ECO:0000256" key="1">
    <source>
        <dbReference type="ARBA" id="ARBA00005964"/>
    </source>
</evidence>
<evidence type="ECO:0000256" key="3">
    <source>
        <dbReference type="ARBA" id="ARBA00022801"/>
    </source>
</evidence>
<dbReference type="Proteomes" id="UP000001555">
    <property type="component" value="Unassembled WGS sequence"/>
</dbReference>
<dbReference type="EMBL" id="ABJB010581476">
    <property type="status" value="NOT_ANNOTATED_CDS"/>
    <property type="molecule type" value="Genomic_DNA"/>
</dbReference>
<dbReference type="InterPro" id="IPR002018">
    <property type="entry name" value="CarbesteraseB"/>
</dbReference>
<dbReference type="VEuPathDB" id="VectorBase:ISCP_033856"/>
<feature type="domain" description="Carboxylesterase type B" evidence="5">
    <location>
        <begin position="2"/>
        <end position="321"/>
    </location>
</feature>
<organism>
    <name type="scientific">Ixodes scapularis</name>
    <name type="common">Black-legged tick</name>
    <name type="synonym">Deer tick</name>
    <dbReference type="NCBI Taxonomy" id="6945"/>
    <lineage>
        <taxon>Eukaryota</taxon>
        <taxon>Metazoa</taxon>
        <taxon>Ecdysozoa</taxon>
        <taxon>Arthropoda</taxon>
        <taxon>Chelicerata</taxon>
        <taxon>Arachnida</taxon>
        <taxon>Acari</taxon>
        <taxon>Parasitiformes</taxon>
        <taxon>Ixodida</taxon>
        <taxon>Ixodoidea</taxon>
        <taxon>Ixodidae</taxon>
        <taxon>Ixodinae</taxon>
        <taxon>Ixodes</taxon>
    </lineage>
</organism>
<dbReference type="EMBL" id="ABJB010087658">
    <property type="status" value="NOT_ANNOTATED_CDS"/>
    <property type="molecule type" value="Genomic_DNA"/>
</dbReference>
<keyword evidence="3 6" id="KW-0378">Hydrolase</keyword>
<evidence type="ECO:0000313" key="8">
    <source>
        <dbReference type="Proteomes" id="UP000001555"/>
    </source>
</evidence>
<dbReference type="AlphaFoldDB" id="B7PAH0"/>
<dbReference type="SUPFAM" id="SSF53474">
    <property type="entry name" value="alpha/beta-Hydrolases"/>
    <property type="match status" value="1"/>
</dbReference>
<dbReference type="InterPro" id="IPR029058">
    <property type="entry name" value="AB_hydrolase_fold"/>
</dbReference>
<dbReference type="GO" id="GO:0005615">
    <property type="term" value="C:extracellular space"/>
    <property type="evidence" value="ECO:0000318"/>
    <property type="project" value="GO_Central"/>
</dbReference>
<dbReference type="Pfam" id="PF00135">
    <property type="entry name" value="COesterase"/>
    <property type="match status" value="1"/>
</dbReference>
<reference evidence="6 8" key="1">
    <citation type="submission" date="2008-03" db="EMBL/GenBank/DDBJ databases">
        <title>Annotation of Ixodes scapularis.</title>
        <authorList>
            <consortium name="Ixodes scapularis Genome Project Consortium"/>
            <person name="Caler E."/>
            <person name="Hannick L.I."/>
            <person name="Bidwell S."/>
            <person name="Joardar V."/>
            <person name="Thiagarajan M."/>
            <person name="Amedeo P."/>
            <person name="Galinsky K.J."/>
            <person name="Schobel S."/>
            <person name="Inman J."/>
            <person name="Hostetler J."/>
            <person name="Miller J."/>
            <person name="Hammond M."/>
            <person name="Megy K."/>
            <person name="Lawson D."/>
            <person name="Kodira C."/>
            <person name="Sutton G."/>
            <person name="Meyer J."/>
            <person name="Hill C.A."/>
            <person name="Birren B."/>
            <person name="Nene V."/>
            <person name="Collins F."/>
            <person name="Alarcon-Chaidez F."/>
            <person name="Wikel S."/>
            <person name="Strausberg R."/>
        </authorList>
    </citation>
    <scope>NUCLEOTIDE SEQUENCE [LARGE SCALE GENOMIC DNA]</scope>
    <source>
        <strain evidence="8">Wikel</strain>
        <strain evidence="6">Wikel colony</strain>
    </source>
</reference>
<dbReference type="EMBL" id="ABJB010925425">
    <property type="status" value="NOT_ANNOTATED_CDS"/>
    <property type="molecule type" value="Genomic_DNA"/>
</dbReference>
<gene>
    <name evidence="6" type="ORF">IscW_ISCW001875</name>
</gene>
<dbReference type="VEuPathDB" id="VectorBase:ISCW001875"/>
<dbReference type="EMBL" id="DS671188">
    <property type="protein sequence ID" value="EEC03592.1"/>
    <property type="molecule type" value="Genomic_DNA"/>
</dbReference>
<evidence type="ECO:0000313" key="7">
    <source>
        <dbReference type="EnsemblMetazoa" id="ISCW001875-PA"/>
    </source>
</evidence>
<feature type="non-terminal residue" evidence="6">
    <location>
        <position position="1"/>
    </location>
</feature>
<keyword evidence="2" id="KW-0719">Serine esterase</keyword>